<keyword evidence="1 3" id="KW-0418">Kinase</keyword>
<dbReference type="AlphaFoldDB" id="B4SFP3"/>
<name>B4SFP3_PELPB</name>
<dbReference type="InterPro" id="IPR003594">
    <property type="entry name" value="HATPase_dom"/>
</dbReference>
<dbReference type="CDD" id="cd16936">
    <property type="entry name" value="HATPase_RsbW-like"/>
    <property type="match status" value="1"/>
</dbReference>
<dbReference type="InterPro" id="IPR036890">
    <property type="entry name" value="HATPase_C_sf"/>
</dbReference>
<organism evidence="3 4">
    <name type="scientific">Pelodictyon phaeoclathratiforme (strain DSM 5477 / BU-1)</name>
    <dbReference type="NCBI Taxonomy" id="324925"/>
    <lineage>
        <taxon>Bacteria</taxon>
        <taxon>Pseudomonadati</taxon>
        <taxon>Chlorobiota</taxon>
        <taxon>Chlorobiia</taxon>
        <taxon>Chlorobiales</taxon>
        <taxon>Chlorobiaceae</taxon>
        <taxon>Chlorobium/Pelodictyon group</taxon>
        <taxon>Pelodictyon</taxon>
    </lineage>
</organism>
<dbReference type="STRING" id="324925.Ppha_1014"/>
<dbReference type="eggNOG" id="COG2172">
    <property type="taxonomic scope" value="Bacteria"/>
</dbReference>
<dbReference type="RefSeq" id="WP_012507792.1">
    <property type="nucleotide sequence ID" value="NC_011060.1"/>
</dbReference>
<dbReference type="KEGG" id="pph:Ppha_1014"/>
<keyword evidence="4" id="KW-1185">Reference proteome</keyword>
<evidence type="ECO:0000313" key="4">
    <source>
        <dbReference type="Proteomes" id="UP000002724"/>
    </source>
</evidence>
<evidence type="ECO:0000259" key="2">
    <source>
        <dbReference type="Pfam" id="PF13581"/>
    </source>
</evidence>
<evidence type="ECO:0000313" key="3">
    <source>
        <dbReference type="EMBL" id="ACF43298.1"/>
    </source>
</evidence>
<dbReference type="Proteomes" id="UP000002724">
    <property type="component" value="Chromosome"/>
</dbReference>
<dbReference type="HOGENOM" id="CLU_090336_24_1_10"/>
<dbReference type="PANTHER" id="PTHR35526:SF3">
    <property type="entry name" value="ANTI-SIGMA-F FACTOR RSBW"/>
    <property type="match status" value="1"/>
</dbReference>
<dbReference type="InterPro" id="IPR050267">
    <property type="entry name" value="Anti-sigma-factor_SerPK"/>
</dbReference>
<dbReference type="EMBL" id="CP001110">
    <property type="protein sequence ID" value="ACF43298.1"/>
    <property type="molecule type" value="Genomic_DNA"/>
</dbReference>
<dbReference type="Gene3D" id="3.30.565.10">
    <property type="entry name" value="Histidine kinase-like ATPase, C-terminal domain"/>
    <property type="match status" value="1"/>
</dbReference>
<proteinExistence type="predicted"/>
<keyword evidence="1 3" id="KW-0808">Transferase</keyword>
<reference evidence="3 4" key="1">
    <citation type="submission" date="2008-06" db="EMBL/GenBank/DDBJ databases">
        <title>Complete sequence of Pelodictyon phaeoclathratiforme BU-1.</title>
        <authorList>
            <consortium name="US DOE Joint Genome Institute"/>
            <person name="Lucas S."/>
            <person name="Copeland A."/>
            <person name="Lapidus A."/>
            <person name="Glavina del Rio T."/>
            <person name="Dalin E."/>
            <person name="Tice H."/>
            <person name="Bruce D."/>
            <person name="Goodwin L."/>
            <person name="Pitluck S."/>
            <person name="Schmutz J."/>
            <person name="Larimer F."/>
            <person name="Land M."/>
            <person name="Hauser L."/>
            <person name="Kyrpides N."/>
            <person name="Mikhailova N."/>
            <person name="Liu Z."/>
            <person name="Li T."/>
            <person name="Zhao F."/>
            <person name="Overmann J."/>
            <person name="Bryant D.A."/>
            <person name="Richardson P."/>
        </authorList>
    </citation>
    <scope>NUCLEOTIDE SEQUENCE [LARGE SCALE GENOMIC DNA]</scope>
    <source>
        <strain evidence="4">DSM 5477 / BU-1</strain>
    </source>
</reference>
<dbReference type="GO" id="GO:0004674">
    <property type="term" value="F:protein serine/threonine kinase activity"/>
    <property type="evidence" value="ECO:0007669"/>
    <property type="project" value="UniProtKB-KW"/>
</dbReference>
<sequence length="147" mass="16109">MNPIVTLTLQADLRYLRIASVTACNVAEIFASMACTSGNIAEFCHAYELSVSEAFTNSVRYAEPSRSEKEVTICFSSDNGTLAMSIIDTNAQFNPITQAPDINSYPEGGYGLFLIHRLMDTVSYTRRDGENMLTMTKQSTITQAANA</sequence>
<dbReference type="PANTHER" id="PTHR35526">
    <property type="entry name" value="ANTI-SIGMA-F FACTOR RSBW-RELATED"/>
    <property type="match status" value="1"/>
</dbReference>
<dbReference type="Pfam" id="PF13581">
    <property type="entry name" value="HATPase_c_2"/>
    <property type="match status" value="1"/>
</dbReference>
<dbReference type="SUPFAM" id="SSF55874">
    <property type="entry name" value="ATPase domain of HSP90 chaperone/DNA topoisomerase II/histidine kinase"/>
    <property type="match status" value="1"/>
</dbReference>
<accession>B4SFP3</accession>
<keyword evidence="1 3" id="KW-0723">Serine/threonine-protein kinase</keyword>
<gene>
    <name evidence="3" type="ordered locus">Ppha_1014</name>
</gene>
<dbReference type="OrthoDB" id="9792240at2"/>
<evidence type="ECO:0000256" key="1">
    <source>
        <dbReference type="ARBA" id="ARBA00022527"/>
    </source>
</evidence>
<feature type="domain" description="Histidine kinase/HSP90-like ATPase" evidence="2">
    <location>
        <begin position="26"/>
        <end position="137"/>
    </location>
</feature>
<protein>
    <submittedName>
        <fullName evidence="3">Putative anti-sigma regulatory factor, serine/threonine protein kinase</fullName>
    </submittedName>
</protein>